<dbReference type="SUPFAM" id="SSF53383">
    <property type="entry name" value="PLP-dependent transferases"/>
    <property type="match status" value="1"/>
</dbReference>
<dbReference type="PANTHER" id="PTHR21152:SF40">
    <property type="entry name" value="ALANINE--GLYOXYLATE AMINOTRANSFERASE"/>
    <property type="match status" value="1"/>
</dbReference>
<dbReference type="InterPro" id="IPR000192">
    <property type="entry name" value="Aminotrans_V_dom"/>
</dbReference>
<accession>A0A381YAZ5</accession>
<dbReference type="Gene3D" id="3.90.1150.10">
    <property type="entry name" value="Aspartate Aminotransferase, domain 1"/>
    <property type="match status" value="1"/>
</dbReference>
<dbReference type="InterPro" id="IPR015422">
    <property type="entry name" value="PyrdxlP-dep_Trfase_small"/>
</dbReference>
<dbReference type="AlphaFoldDB" id="A0A381YAZ5"/>
<dbReference type="GO" id="GO:0008453">
    <property type="term" value="F:alanine-glyoxylate transaminase activity"/>
    <property type="evidence" value="ECO:0007669"/>
    <property type="project" value="TreeGrafter"/>
</dbReference>
<gene>
    <name evidence="5" type="ORF">METZ01_LOCUS126646</name>
</gene>
<dbReference type="PANTHER" id="PTHR21152">
    <property type="entry name" value="AMINOTRANSFERASE CLASS V"/>
    <property type="match status" value="1"/>
</dbReference>
<evidence type="ECO:0000259" key="4">
    <source>
        <dbReference type="Pfam" id="PF00266"/>
    </source>
</evidence>
<protein>
    <recommendedName>
        <fullName evidence="4">Aminotransferase class V domain-containing protein</fullName>
    </recommendedName>
</protein>
<organism evidence="5">
    <name type="scientific">marine metagenome</name>
    <dbReference type="NCBI Taxonomy" id="408172"/>
    <lineage>
        <taxon>unclassified sequences</taxon>
        <taxon>metagenomes</taxon>
        <taxon>ecological metagenomes</taxon>
    </lineage>
</organism>
<reference evidence="5" key="1">
    <citation type="submission" date="2018-05" db="EMBL/GenBank/DDBJ databases">
        <authorList>
            <person name="Lanie J.A."/>
            <person name="Ng W.-L."/>
            <person name="Kazmierczak K.M."/>
            <person name="Andrzejewski T.M."/>
            <person name="Davidsen T.M."/>
            <person name="Wayne K.J."/>
            <person name="Tettelin H."/>
            <person name="Glass J.I."/>
            <person name="Rusch D."/>
            <person name="Podicherti R."/>
            <person name="Tsui H.-C.T."/>
            <person name="Winkler M.E."/>
        </authorList>
    </citation>
    <scope>NUCLEOTIDE SEQUENCE</scope>
</reference>
<sequence length="371" mass="41418">MGILPDVDPDGLLEYSVIFSDRSLNMMSMNFRQVMQDISKELKNVYNAQSTAIVPGSGTFGMEAIARQFGNGEKCLMLRNGWFAFRFTEIFRRGKIASEVKPIFAIEKENAEGQNIKRSYSPPPLKTIVDEILSFKPKLVYATHVETSTGIIMPDEYIKGIGEATKSIGGLFVLDCVASGSLFVDMEMLGVDLLLTAPQKGWSSTPCAGVIMLNKNAREMIEKTTSSSYSCDLHKWLTVMESYEGNNYTYHTTFPTDGLKIFRENILEIKKIGYQKTTDLQIQLGQKMRKLTEDFGYVSVAAEGYKAPTVIVNYTSEEDMKSGKKFADLGVQIAAGMPLEIGEPSDFMSFRIGLFGIDKLLNIDRTVENFK</sequence>
<evidence type="ECO:0000313" key="5">
    <source>
        <dbReference type="EMBL" id="SVA73792.1"/>
    </source>
</evidence>
<feature type="domain" description="Aminotransferase class V" evidence="4">
    <location>
        <begin position="129"/>
        <end position="315"/>
    </location>
</feature>
<dbReference type="EMBL" id="UINC01017719">
    <property type="protein sequence ID" value="SVA73792.1"/>
    <property type="molecule type" value="Genomic_DNA"/>
</dbReference>
<dbReference type="GO" id="GO:0019265">
    <property type="term" value="P:glycine biosynthetic process, by transamination of glyoxylate"/>
    <property type="evidence" value="ECO:0007669"/>
    <property type="project" value="TreeGrafter"/>
</dbReference>
<dbReference type="InterPro" id="IPR015424">
    <property type="entry name" value="PyrdxlP-dep_Trfase"/>
</dbReference>
<feature type="non-terminal residue" evidence="5">
    <location>
        <position position="371"/>
    </location>
</feature>
<proteinExistence type="inferred from homology"/>
<comment type="similarity">
    <text evidence="2">Belongs to the class-V pyridoxal-phosphate-dependent aminotransferase family.</text>
</comment>
<dbReference type="Pfam" id="PF00266">
    <property type="entry name" value="Aminotran_5"/>
    <property type="match status" value="1"/>
</dbReference>
<evidence type="ECO:0000256" key="1">
    <source>
        <dbReference type="ARBA" id="ARBA00001933"/>
    </source>
</evidence>
<keyword evidence="3" id="KW-0663">Pyridoxal phosphate</keyword>
<dbReference type="Gene3D" id="3.40.640.10">
    <property type="entry name" value="Type I PLP-dependent aspartate aminotransferase-like (Major domain)"/>
    <property type="match status" value="1"/>
</dbReference>
<evidence type="ECO:0000256" key="3">
    <source>
        <dbReference type="ARBA" id="ARBA00022898"/>
    </source>
</evidence>
<dbReference type="GO" id="GO:0005777">
    <property type="term" value="C:peroxisome"/>
    <property type="evidence" value="ECO:0007669"/>
    <property type="project" value="TreeGrafter"/>
</dbReference>
<dbReference type="PIRSF" id="PIRSF000524">
    <property type="entry name" value="SPT"/>
    <property type="match status" value="1"/>
</dbReference>
<name>A0A381YAZ5_9ZZZZ</name>
<dbReference type="InterPro" id="IPR015421">
    <property type="entry name" value="PyrdxlP-dep_Trfase_major"/>
</dbReference>
<comment type="cofactor">
    <cofactor evidence="1">
        <name>pyridoxal 5'-phosphate</name>
        <dbReference type="ChEBI" id="CHEBI:597326"/>
    </cofactor>
</comment>
<dbReference type="InterPro" id="IPR024169">
    <property type="entry name" value="SP_NH2Trfase/AEP_transaminase"/>
</dbReference>
<dbReference type="GO" id="GO:0004760">
    <property type="term" value="F:L-serine-pyruvate transaminase activity"/>
    <property type="evidence" value="ECO:0007669"/>
    <property type="project" value="TreeGrafter"/>
</dbReference>
<evidence type="ECO:0000256" key="2">
    <source>
        <dbReference type="ARBA" id="ARBA00009236"/>
    </source>
</evidence>